<feature type="domain" description="Fe2OG dioxygenase" evidence="4">
    <location>
        <begin position="185"/>
        <end position="286"/>
    </location>
</feature>
<dbReference type="PANTHER" id="PTHR47990">
    <property type="entry name" value="2-OXOGLUTARATE (2OG) AND FE(II)-DEPENDENT OXYGENASE SUPERFAMILY PROTEIN-RELATED"/>
    <property type="match status" value="1"/>
</dbReference>
<dbReference type="PRINTS" id="PR00682">
    <property type="entry name" value="IPNSYNTHASE"/>
</dbReference>
<dbReference type="InterPro" id="IPR026992">
    <property type="entry name" value="DIOX_N"/>
</dbReference>
<accession>A0A2N9HPH9</accession>
<dbReference type="GO" id="GO:0016491">
    <property type="term" value="F:oxidoreductase activity"/>
    <property type="evidence" value="ECO:0007669"/>
    <property type="project" value="UniProtKB-KW"/>
</dbReference>
<dbReference type="Gene3D" id="2.60.120.330">
    <property type="entry name" value="B-lactam Antibiotic, Isopenicillin N Synthase, Chain"/>
    <property type="match status" value="1"/>
</dbReference>
<sequence>MNLESYPPLFGELSNQTQKVDTVDSTIKPICQDSDPIPVIDVQSLNLDQLEEACKDWGLFRLVNHGVPPSLLSQLQDHAKKLYSLSFEYKQTIFTSPTSYFWGTPALTPSGAPLSRGPQKVNWVEGFNIPLAPLFQLQAQDPPILASFRLLLEEYGKHLTRLATTIFKAMAMNLNLDQEQSKSNLSESTGSIRVYRYPRCSIADTAWGIDVHTDSSVLSILYSEVGGIEILKDDEWFQVKPISNTLILNLGDMMQAISNDKYKSVQHRVKLNKHKDRISICYFVFPDELSVIRSSKYKPFTYSDFQAQVQQDIKTHGFKVGLESFKLIEASEA</sequence>
<protein>
    <recommendedName>
        <fullName evidence="4">Fe2OG dioxygenase domain-containing protein</fullName>
    </recommendedName>
</protein>
<dbReference type="EMBL" id="OIVN01003791">
    <property type="protein sequence ID" value="SPD13601.1"/>
    <property type="molecule type" value="Genomic_DNA"/>
</dbReference>
<dbReference type="GO" id="GO:0046872">
    <property type="term" value="F:metal ion binding"/>
    <property type="evidence" value="ECO:0007669"/>
    <property type="project" value="UniProtKB-KW"/>
</dbReference>
<gene>
    <name evidence="5" type="ORF">FSB_LOCUS41483</name>
</gene>
<dbReference type="SUPFAM" id="SSF51197">
    <property type="entry name" value="Clavaminate synthase-like"/>
    <property type="match status" value="1"/>
</dbReference>
<keyword evidence="1 3" id="KW-0479">Metal-binding</keyword>
<keyword evidence="2 3" id="KW-0408">Iron</keyword>
<evidence type="ECO:0000256" key="3">
    <source>
        <dbReference type="RuleBase" id="RU003682"/>
    </source>
</evidence>
<organism evidence="5">
    <name type="scientific">Fagus sylvatica</name>
    <name type="common">Beechnut</name>
    <dbReference type="NCBI Taxonomy" id="28930"/>
    <lineage>
        <taxon>Eukaryota</taxon>
        <taxon>Viridiplantae</taxon>
        <taxon>Streptophyta</taxon>
        <taxon>Embryophyta</taxon>
        <taxon>Tracheophyta</taxon>
        <taxon>Spermatophyta</taxon>
        <taxon>Magnoliopsida</taxon>
        <taxon>eudicotyledons</taxon>
        <taxon>Gunneridae</taxon>
        <taxon>Pentapetalae</taxon>
        <taxon>rosids</taxon>
        <taxon>fabids</taxon>
        <taxon>Fagales</taxon>
        <taxon>Fagaceae</taxon>
        <taxon>Fagus</taxon>
    </lineage>
</organism>
<proteinExistence type="inferred from homology"/>
<dbReference type="AlphaFoldDB" id="A0A2N9HPH9"/>
<name>A0A2N9HPH9_FAGSY</name>
<dbReference type="Pfam" id="PF14226">
    <property type="entry name" value="DIOX_N"/>
    <property type="match status" value="1"/>
</dbReference>
<dbReference type="InterPro" id="IPR027443">
    <property type="entry name" value="IPNS-like_sf"/>
</dbReference>
<evidence type="ECO:0000313" key="5">
    <source>
        <dbReference type="EMBL" id="SPD13601.1"/>
    </source>
</evidence>
<comment type="similarity">
    <text evidence="3">Belongs to the iron/ascorbate-dependent oxidoreductase family.</text>
</comment>
<dbReference type="PROSITE" id="PS51471">
    <property type="entry name" value="FE2OG_OXY"/>
    <property type="match status" value="1"/>
</dbReference>
<evidence type="ECO:0000256" key="2">
    <source>
        <dbReference type="ARBA" id="ARBA00023004"/>
    </source>
</evidence>
<dbReference type="InterPro" id="IPR005123">
    <property type="entry name" value="Oxoglu/Fe-dep_dioxygenase_dom"/>
</dbReference>
<dbReference type="InterPro" id="IPR044861">
    <property type="entry name" value="IPNS-like_FE2OG_OXY"/>
</dbReference>
<dbReference type="InterPro" id="IPR050231">
    <property type="entry name" value="Iron_ascorbate_oxido_reductase"/>
</dbReference>
<reference evidence="5" key="1">
    <citation type="submission" date="2018-02" db="EMBL/GenBank/DDBJ databases">
        <authorList>
            <person name="Cohen D.B."/>
            <person name="Kent A.D."/>
        </authorList>
    </citation>
    <scope>NUCLEOTIDE SEQUENCE</scope>
</reference>
<keyword evidence="3" id="KW-0560">Oxidoreductase</keyword>
<dbReference type="Pfam" id="PF03171">
    <property type="entry name" value="2OG-FeII_Oxy"/>
    <property type="match status" value="1"/>
</dbReference>
<evidence type="ECO:0000256" key="1">
    <source>
        <dbReference type="ARBA" id="ARBA00022723"/>
    </source>
</evidence>
<evidence type="ECO:0000259" key="4">
    <source>
        <dbReference type="PROSITE" id="PS51471"/>
    </source>
</evidence>